<dbReference type="EMBL" id="CP001399">
    <property type="protein sequence ID" value="ACP35857.1"/>
    <property type="molecule type" value="Genomic_DNA"/>
</dbReference>
<dbReference type="FunFam" id="3.40.50.800:FF:000001">
    <property type="entry name" value="Threonine--tRNA ligase"/>
    <property type="match status" value="1"/>
</dbReference>
<dbReference type="GO" id="GO:0005737">
    <property type="term" value="C:cytoplasm"/>
    <property type="evidence" value="ECO:0007669"/>
    <property type="project" value="UniProtKB-SubCell"/>
</dbReference>
<evidence type="ECO:0000313" key="11">
    <source>
        <dbReference type="Proteomes" id="UP000001747"/>
    </source>
</evidence>
<dbReference type="Proteomes" id="UP000001747">
    <property type="component" value="Chromosome"/>
</dbReference>
<dbReference type="FunFam" id="3.50.80.10:FF:000004">
    <property type="entry name" value="Threonine--tRNA ligase"/>
    <property type="match status" value="1"/>
</dbReference>
<dbReference type="PANTHER" id="PTHR11451:SF44">
    <property type="entry name" value="THREONINE--TRNA LIGASE, CHLOROPLASTIC_MITOCHONDRIAL 2"/>
    <property type="match status" value="1"/>
</dbReference>
<dbReference type="GeneID" id="7807240"/>
<dbReference type="InterPro" id="IPR036621">
    <property type="entry name" value="Anticodon-bd_dom_sf"/>
</dbReference>
<evidence type="ECO:0000259" key="9">
    <source>
        <dbReference type="Pfam" id="PF08915"/>
    </source>
</evidence>
<dbReference type="PANTHER" id="PTHR11451">
    <property type="entry name" value="THREONINE-TRNA LIGASE"/>
    <property type="match status" value="1"/>
</dbReference>
<gene>
    <name evidence="10" type="ordered locus">LS215_1861</name>
</gene>
<evidence type="ECO:0000256" key="6">
    <source>
        <dbReference type="ARBA" id="ARBA00075947"/>
    </source>
</evidence>
<dbReference type="GO" id="GO:0008270">
    <property type="term" value="F:zinc ion binding"/>
    <property type="evidence" value="ECO:0007669"/>
    <property type="project" value="InterPro"/>
</dbReference>
<dbReference type="GO" id="GO:0002161">
    <property type="term" value="F:aminoacyl-tRNA deacylase activity"/>
    <property type="evidence" value="ECO:0007669"/>
    <property type="project" value="UniProtKB-ARBA"/>
</dbReference>
<dbReference type="Pfam" id="PF03129">
    <property type="entry name" value="HGTP_anticodon"/>
    <property type="match status" value="1"/>
</dbReference>
<evidence type="ECO:0000256" key="1">
    <source>
        <dbReference type="ARBA" id="ARBA00004496"/>
    </source>
</evidence>
<keyword evidence="10" id="KW-0436">Ligase</keyword>
<evidence type="ECO:0000256" key="4">
    <source>
        <dbReference type="ARBA" id="ARBA00060816"/>
    </source>
</evidence>
<dbReference type="GO" id="GO:0006435">
    <property type="term" value="P:threonyl-tRNA aminoacylation"/>
    <property type="evidence" value="ECO:0007669"/>
    <property type="project" value="TreeGrafter"/>
</dbReference>
<dbReference type="RefSeq" id="WP_012713944.1">
    <property type="nucleotide sequence ID" value="NC_012589.1"/>
</dbReference>
<comment type="similarity">
    <text evidence="4">Belongs to the class-II aminoacyl-tRNA synthetase family. Archaea-specific ThrRS editing domain subfamily.</text>
</comment>
<dbReference type="GO" id="GO:0005524">
    <property type="term" value="F:ATP binding"/>
    <property type="evidence" value="ECO:0007669"/>
    <property type="project" value="InterPro"/>
</dbReference>
<evidence type="ECO:0000256" key="3">
    <source>
        <dbReference type="ARBA" id="ARBA00022917"/>
    </source>
</evidence>
<organism evidence="10 11">
    <name type="scientific">Saccharolobus islandicus (strain L.S.2.15 / Lassen #1)</name>
    <name type="common">Sulfolobus islandicus</name>
    <dbReference type="NCBI Taxonomy" id="429572"/>
    <lineage>
        <taxon>Archaea</taxon>
        <taxon>Thermoproteota</taxon>
        <taxon>Thermoprotei</taxon>
        <taxon>Sulfolobales</taxon>
        <taxon>Sulfolobaceae</taxon>
        <taxon>Saccharolobus</taxon>
    </lineage>
</organism>
<dbReference type="OrthoDB" id="372136at2157"/>
<evidence type="ECO:0000313" key="10">
    <source>
        <dbReference type="EMBL" id="ACP35857.1"/>
    </source>
</evidence>
<dbReference type="GO" id="GO:0004829">
    <property type="term" value="F:threonine-tRNA ligase activity"/>
    <property type="evidence" value="ECO:0007669"/>
    <property type="project" value="InterPro"/>
</dbReference>
<dbReference type="InterPro" id="IPR047246">
    <property type="entry name" value="ThrRS_anticodon"/>
</dbReference>
<keyword evidence="3" id="KW-0648">Protein biosynthesis</keyword>
<feature type="domain" description="Threonyl-tRNA synthetase editing" evidence="9">
    <location>
        <begin position="1"/>
        <end position="133"/>
    </location>
</feature>
<dbReference type="SUPFAM" id="SSF52954">
    <property type="entry name" value="Class II aaRS ABD-related"/>
    <property type="match status" value="1"/>
</dbReference>
<keyword evidence="10" id="KW-0030">Aminoacyl-tRNA synthetase</keyword>
<sequence length="386" mass="44673">MIILFIHASDFSFNVKEKAIKEPEEAKLKSIELKNVLVCFTTVEKGDNEEILNEAINDILDVYSKVKAASVVIYPYAHLSSNLANPDTAIKVLESLENLLKDKVKVYRAPFGWYKAFSISCYGHPLSELSRRIRKGEELEKSEELKYCEKFGFPTSAESAFMRRAVIGYLRNILQPIFESENNENVSNGEMSILYRNVESGRILPCINENPRVIAVYGGVKELDFPKEIIDSKNRIKVWWVNESRTYVDVGRLVYYFILESIRKQPPTLPDWLNPIQVRLLPVKKDFLDFSIQVAERLRKEGIRVNIDDLDDSLGNKIRRAGTEWIPFVIIIGEREVKTSTLTVKIRANNEQKSMSVEELVKEIKDEVKERQNLPLYYSLYKHENR</sequence>
<dbReference type="Pfam" id="PF08915">
    <property type="entry name" value="tRNA-Thr_ED"/>
    <property type="match status" value="1"/>
</dbReference>
<dbReference type="CDD" id="cd00860">
    <property type="entry name" value="ThrRS_anticodon"/>
    <property type="match status" value="1"/>
</dbReference>
<evidence type="ECO:0000256" key="7">
    <source>
        <dbReference type="ARBA" id="ARBA00080730"/>
    </source>
</evidence>
<feature type="domain" description="Anticodon-binding" evidence="8">
    <location>
        <begin position="277"/>
        <end position="366"/>
    </location>
</feature>
<name>C3MR44_SACI2</name>
<protein>
    <recommendedName>
        <fullName evidence="5">Threonine--tRNA ligase editing subunit</fullName>
    </recommendedName>
    <alternativeName>
        <fullName evidence="6">Ser-tRNA(Thr) hydrolase</fullName>
    </alternativeName>
    <alternativeName>
        <fullName evidence="7">Threonyl-tRNA synthetase editing subunit</fullName>
    </alternativeName>
</protein>
<dbReference type="KEGG" id="sis:LS215_1861"/>
<dbReference type="Gene3D" id="3.50.80.10">
    <property type="entry name" value="D-tyrosyl-tRNA(Tyr) deacylase"/>
    <property type="match status" value="1"/>
</dbReference>
<dbReference type="Gene3D" id="3.40.50.800">
    <property type="entry name" value="Anticodon-binding domain"/>
    <property type="match status" value="1"/>
</dbReference>
<dbReference type="AlphaFoldDB" id="C3MR44"/>
<keyword evidence="2" id="KW-0963">Cytoplasm</keyword>
<dbReference type="HOGENOM" id="CLU_712936_0_0_2"/>
<dbReference type="InterPro" id="IPR023509">
    <property type="entry name" value="DTD-like_sf"/>
</dbReference>
<dbReference type="InterPro" id="IPR004154">
    <property type="entry name" value="Anticodon-bd"/>
</dbReference>
<reference evidence="10 11" key="1">
    <citation type="journal article" date="2009" name="Proc. Natl. Acad. Sci. U.S.A.">
        <title>Biogeography of the Sulfolobus islandicus pan-genome.</title>
        <authorList>
            <person name="Reno M.L."/>
            <person name="Held N.L."/>
            <person name="Fields C.J."/>
            <person name="Burke P.V."/>
            <person name="Whitaker R.J."/>
        </authorList>
    </citation>
    <scope>NUCLEOTIDE SEQUENCE [LARGE SCALE GENOMIC DNA]</scope>
    <source>
        <strain evidence="11">L.S.2.15 / Lassen #1</strain>
    </source>
</reference>
<dbReference type="NCBIfam" id="NF011500">
    <property type="entry name" value="PRK14938.1"/>
    <property type="match status" value="1"/>
</dbReference>
<evidence type="ECO:0000256" key="5">
    <source>
        <dbReference type="ARBA" id="ARBA00072786"/>
    </source>
</evidence>
<proteinExistence type="inferred from homology"/>
<dbReference type="InterPro" id="IPR015011">
    <property type="entry name" value="Threonyl-tRNA_syn_edit_dom_arc"/>
</dbReference>
<evidence type="ECO:0000259" key="8">
    <source>
        <dbReference type="Pfam" id="PF03129"/>
    </source>
</evidence>
<accession>C3MR44</accession>
<evidence type="ECO:0000256" key="2">
    <source>
        <dbReference type="ARBA" id="ARBA00022490"/>
    </source>
</evidence>
<comment type="subcellular location">
    <subcellularLocation>
        <location evidence="1">Cytoplasm</location>
    </subcellularLocation>
</comment>